<organism evidence="2 3">
    <name type="scientific">Halodesulfurarchaeum formicicum</name>
    <dbReference type="NCBI Taxonomy" id="1873524"/>
    <lineage>
        <taxon>Archaea</taxon>
        <taxon>Methanobacteriati</taxon>
        <taxon>Methanobacteriota</taxon>
        <taxon>Stenosarchaea group</taxon>
        <taxon>Halobacteria</taxon>
        <taxon>Halobacteriales</taxon>
        <taxon>Halobacteriaceae</taxon>
        <taxon>Halodesulfurarchaeum</taxon>
    </lineage>
</organism>
<dbReference type="Proteomes" id="UP000185608">
    <property type="component" value="Chromosome"/>
</dbReference>
<dbReference type="RefSeq" id="WP_070365349.1">
    <property type="nucleotide sequence ID" value="NZ_CP016070.1"/>
</dbReference>
<gene>
    <name evidence="2" type="ORF">HTSR_1498</name>
</gene>
<evidence type="ECO:0000313" key="3">
    <source>
        <dbReference type="Proteomes" id="UP000185608"/>
    </source>
</evidence>
<dbReference type="InterPro" id="IPR050921">
    <property type="entry name" value="T4SS_GSP_E_ATPase"/>
</dbReference>
<dbReference type="GeneID" id="29829490"/>
<reference evidence="2 3" key="1">
    <citation type="submission" date="2016-06" db="EMBL/GenBank/DDBJ databases">
        <title>Discovery of anaerobic lithoheterotrophic haloarchaeon capable of sulfur respiration by hydrogen and formate.</title>
        <authorList>
            <person name="Sorokin D.Y."/>
            <person name="Kublanov I.V."/>
            <person name="Roman P."/>
            <person name="Sinninghe Damste J.S."/>
            <person name="Golyshin P.N."/>
            <person name="Rojo D."/>
            <person name="Ciordia S."/>
            <person name="Mena Md.C."/>
            <person name="Ferrer M."/>
            <person name="Smedile F."/>
            <person name="Messina E."/>
            <person name="La Cono V."/>
            <person name="Yakimov M.M."/>
        </authorList>
    </citation>
    <scope>NUCLEOTIDE SEQUENCE [LARGE SCALE GENOMIC DNA]</scope>
    <source>
        <strain evidence="2 3">HTSR1</strain>
    </source>
</reference>
<dbReference type="AlphaFoldDB" id="A0A1D8S5P7"/>
<proteinExistence type="inferred from homology"/>
<name>A0A1D8S5P7_9EURY</name>
<dbReference type="KEGG" id="halh:HTSR_1498"/>
<dbReference type="GO" id="GO:0016887">
    <property type="term" value="F:ATP hydrolysis activity"/>
    <property type="evidence" value="ECO:0007669"/>
    <property type="project" value="InterPro"/>
</dbReference>
<comment type="similarity">
    <text evidence="1">Belongs to the GSP E family.</text>
</comment>
<dbReference type="STRING" id="1873524.HSR6_1569"/>
<protein>
    <submittedName>
        <fullName evidence="2">Secretion system protein</fullName>
    </submittedName>
</protein>
<dbReference type="PANTHER" id="PTHR30486:SF14">
    <property type="entry name" value="FLAGELLA ACCESSORY PROTEIN I"/>
    <property type="match status" value="1"/>
</dbReference>
<evidence type="ECO:0000313" key="2">
    <source>
        <dbReference type="EMBL" id="AOW80673.1"/>
    </source>
</evidence>
<dbReference type="Gene3D" id="3.30.450.380">
    <property type="match status" value="2"/>
</dbReference>
<sequence>MSEELPASVPGPVPPDERTAWYAPGVRSQYAVSNGIVATVSEQGEGYRYHTRTPSLSEREKAAQERIERRFEDATISRPRTRAGAVERVSDGLPSRLRDRLPELDGRRPASRRRLQYHLLASLRALGDLTPLALDDRVRIADTNADRLAVHTRDFAPAITALPDDTPFLDRFLGERLRRETVPFAGFEIPVTVVRGHLLGADTFEVSYVVEEPDLLPGDRALIETVLDRLLESPPAGILDDEVHSVAERARTLLNRRIGTRPLARLADRLPLPRRSRSGSLTPASRSERLDALTYYVLRDLLGDGKLTIPLRDPAVRSVEVNRVGDRITVVSHRGTTVGDTRMPTTLSIEDTAEFVALTRSLAAEGGVELSVHRPATTVTLERDTKSGRREMHCSVSLPDKAERGHVSITAERETPPTPMALVERNQLDPELVAGIWTAAANRGTVVFVGPVDAEPTAALGAHTPFIPAADRPVEIGAGGSQVDLPHETAITVPRQNGVRDRRIERDALHPDVAVLSGLNTPEALEQLGSVVASGRPAFAAARAADRSLFAHLVSQAGIVQEFTAGVDLVIELPAPDADETATGWVPVSPDDKGAKRNPGLEFERLFDTEGDGSLSSRFARTLAASPETGVGPPAVAFERRRQYVEYLLTEGSTDRERLMGFLADLRTDEAATIERIRNREQ</sequence>
<dbReference type="PANTHER" id="PTHR30486">
    <property type="entry name" value="TWITCHING MOTILITY PROTEIN PILT"/>
    <property type="match status" value="1"/>
</dbReference>
<dbReference type="EMBL" id="CP016070">
    <property type="protein sequence ID" value="AOW80673.1"/>
    <property type="molecule type" value="Genomic_DNA"/>
</dbReference>
<accession>A0A1D8S5P7</accession>
<evidence type="ECO:0000256" key="1">
    <source>
        <dbReference type="ARBA" id="ARBA00006611"/>
    </source>
</evidence>